<keyword evidence="1" id="KW-0677">Repeat</keyword>
<feature type="region of interest" description="Disordered" evidence="3">
    <location>
        <begin position="239"/>
        <end position="330"/>
    </location>
</feature>
<dbReference type="PROSITE" id="PS50303">
    <property type="entry name" value="PUM_HD"/>
    <property type="match status" value="1"/>
</dbReference>
<dbReference type="InterPro" id="IPR016024">
    <property type="entry name" value="ARM-type_fold"/>
</dbReference>
<dbReference type="InterPro" id="IPR001313">
    <property type="entry name" value="Pumilio_RNA-bd_rpt"/>
</dbReference>
<dbReference type="EMBL" id="LSRX01000501">
    <property type="protein sequence ID" value="OLP95461.1"/>
    <property type="molecule type" value="Genomic_DNA"/>
</dbReference>
<feature type="domain" description="PUM-HD" evidence="4">
    <location>
        <begin position="266"/>
        <end position="610"/>
    </location>
</feature>
<protein>
    <submittedName>
        <fullName evidence="5">Pumilio-like 1</fullName>
    </submittedName>
</protein>
<dbReference type="InterPro" id="IPR033133">
    <property type="entry name" value="PUM-HD"/>
</dbReference>
<accession>A0A1Q9DJX3</accession>
<dbReference type="SUPFAM" id="SSF48371">
    <property type="entry name" value="ARM repeat"/>
    <property type="match status" value="1"/>
</dbReference>
<keyword evidence="6" id="KW-1185">Reference proteome</keyword>
<evidence type="ECO:0000313" key="6">
    <source>
        <dbReference type="Proteomes" id="UP000186817"/>
    </source>
</evidence>
<name>A0A1Q9DJX3_SYMMI</name>
<evidence type="ECO:0000313" key="5">
    <source>
        <dbReference type="EMBL" id="OLP95461.1"/>
    </source>
</evidence>
<dbReference type="PANTHER" id="PTHR12537">
    <property type="entry name" value="RNA BINDING PROTEIN PUMILIO-RELATED"/>
    <property type="match status" value="1"/>
</dbReference>
<feature type="repeat" description="Pumilio" evidence="2">
    <location>
        <begin position="365"/>
        <end position="400"/>
    </location>
</feature>
<reference evidence="5 6" key="1">
    <citation type="submission" date="2016-02" db="EMBL/GenBank/DDBJ databases">
        <title>Genome analysis of coral dinoflagellate symbionts highlights evolutionary adaptations to a symbiotic lifestyle.</title>
        <authorList>
            <person name="Aranda M."/>
            <person name="Li Y."/>
            <person name="Liew Y.J."/>
            <person name="Baumgarten S."/>
            <person name="Simakov O."/>
            <person name="Wilson M."/>
            <person name="Piel J."/>
            <person name="Ashoor H."/>
            <person name="Bougouffa S."/>
            <person name="Bajic V.B."/>
            <person name="Ryu T."/>
            <person name="Ravasi T."/>
            <person name="Bayer T."/>
            <person name="Micklem G."/>
            <person name="Kim H."/>
            <person name="Bhak J."/>
            <person name="Lajeunesse T.C."/>
            <person name="Voolstra C.R."/>
        </authorList>
    </citation>
    <scope>NUCLEOTIDE SEQUENCE [LARGE SCALE GENOMIC DNA]</scope>
    <source>
        <strain evidence="5 6">CCMP2467</strain>
    </source>
</reference>
<dbReference type="GO" id="GO:0005737">
    <property type="term" value="C:cytoplasm"/>
    <property type="evidence" value="ECO:0007669"/>
    <property type="project" value="TreeGrafter"/>
</dbReference>
<dbReference type="Gene3D" id="1.25.10.10">
    <property type="entry name" value="Leucine-rich Repeat Variant"/>
    <property type="match status" value="1"/>
</dbReference>
<organism evidence="5 6">
    <name type="scientific">Symbiodinium microadriaticum</name>
    <name type="common">Dinoflagellate</name>
    <name type="synonym">Zooxanthella microadriatica</name>
    <dbReference type="NCBI Taxonomy" id="2951"/>
    <lineage>
        <taxon>Eukaryota</taxon>
        <taxon>Sar</taxon>
        <taxon>Alveolata</taxon>
        <taxon>Dinophyceae</taxon>
        <taxon>Suessiales</taxon>
        <taxon>Symbiodiniaceae</taxon>
        <taxon>Symbiodinium</taxon>
    </lineage>
</organism>
<proteinExistence type="predicted"/>
<evidence type="ECO:0000256" key="3">
    <source>
        <dbReference type="SAM" id="MobiDB-lite"/>
    </source>
</evidence>
<sequence length="634" mass="70276">MCKSTQKHTSESCARILRVRAAFCRSQLQAGASLPRPSAAHDREVAAAVIRVSDMSVANGEGTRAEPGHSQDSASKQPPPSVGKSVRATLASLDWPPPPSPATLLRPSRKNGASARDESGGWHPQQQPQQQQQQQQQVVIMVPADRLMPNYGLQGDAGGMAPMPEYQGGWWGQQVYQPQEQMAGFYQDHSLAPHPVFQPACAKAALPGPWAMQQMQSLQPSHACPAAAQFQVSPELQHQQLQMMAVKAPERTPEPPAPPDTEVVTEPTSRLEVPADACGGTAFPTPRSTEVPPDRSDEGEVDRTEEQRSRLSASAARRLRRKRAAERAQREADLALPGTIFPEHCEQLREQLQNGSGDVRDIIRRLRGQVWSLSRDAHGCRLVQQVLELAGQRDAYEVAKELEGHILEAVMCPHGNYVVQKIVSQLSVASSDFVARDLQGHVVRVAKHRFACRILCRLLEFCGSSARTSELVDELLQEAGPLCCHSFAHHVIQSVLEHGLDKHKEIIALALNGDPMKFATHKNSSYLIEKALCYCSADDRYTLIARLGSPKSLVELAYTQYGCYVAKAILSLEDRQIDKDATMHELWKQRKELERYRHGHRLLEDLGLIAGDVTTKWRPTDDRLLAEMPYPPEY</sequence>
<comment type="caution">
    <text evidence="5">The sequence shown here is derived from an EMBL/GenBank/DDBJ whole genome shotgun (WGS) entry which is preliminary data.</text>
</comment>
<feature type="compositionally biased region" description="Low complexity" evidence="3">
    <location>
        <begin position="124"/>
        <end position="136"/>
    </location>
</feature>
<dbReference type="PROSITE" id="PS50302">
    <property type="entry name" value="PUM"/>
    <property type="match status" value="3"/>
</dbReference>
<feature type="repeat" description="Pumilio" evidence="2">
    <location>
        <begin position="401"/>
        <end position="436"/>
    </location>
</feature>
<dbReference type="GO" id="GO:0003729">
    <property type="term" value="F:mRNA binding"/>
    <property type="evidence" value="ECO:0007669"/>
    <property type="project" value="TreeGrafter"/>
</dbReference>
<evidence type="ECO:0000256" key="1">
    <source>
        <dbReference type="ARBA" id="ARBA00022737"/>
    </source>
</evidence>
<feature type="repeat" description="Pumilio" evidence="2">
    <location>
        <begin position="437"/>
        <end position="473"/>
    </location>
</feature>
<feature type="compositionally biased region" description="Basic and acidic residues" evidence="3">
    <location>
        <begin position="292"/>
        <end position="309"/>
    </location>
</feature>
<dbReference type="SMART" id="SM00025">
    <property type="entry name" value="Pumilio"/>
    <property type="match status" value="6"/>
</dbReference>
<dbReference type="OrthoDB" id="497380at2759"/>
<dbReference type="Proteomes" id="UP000186817">
    <property type="component" value="Unassembled WGS sequence"/>
</dbReference>
<evidence type="ECO:0000256" key="2">
    <source>
        <dbReference type="PROSITE-ProRule" id="PRU00317"/>
    </source>
</evidence>
<dbReference type="Pfam" id="PF00806">
    <property type="entry name" value="PUF"/>
    <property type="match status" value="6"/>
</dbReference>
<gene>
    <name evidence="5" type="primary">PUM1</name>
    <name evidence="5" type="ORF">AK812_SmicGene22408</name>
</gene>
<feature type="region of interest" description="Disordered" evidence="3">
    <location>
        <begin position="59"/>
        <end position="136"/>
    </location>
</feature>
<dbReference type="AlphaFoldDB" id="A0A1Q9DJX3"/>
<dbReference type="GO" id="GO:0010608">
    <property type="term" value="P:post-transcriptional regulation of gene expression"/>
    <property type="evidence" value="ECO:0007669"/>
    <property type="project" value="TreeGrafter"/>
</dbReference>
<dbReference type="InterPro" id="IPR011989">
    <property type="entry name" value="ARM-like"/>
</dbReference>
<evidence type="ECO:0000259" key="4">
    <source>
        <dbReference type="PROSITE" id="PS50303"/>
    </source>
</evidence>